<name>A0A370F9K1_9BURK</name>
<keyword evidence="2" id="KW-1185">Reference proteome</keyword>
<sequence>MKLRDEFVALATRGRFNDAASREWAALPLELRLVLLMLAGVGEVQVSPVLQGLAVRAWTEVPPAEREAVRAVVRQGVPTLARLRALAARV</sequence>
<comment type="caution">
    <text evidence="1">The sequence shown here is derived from an EMBL/GenBank/DDBJ whole genome shotgun (WGS) entry which is preliminary data.</text>
</comment>
<evidence type="ECO:0000313" key="1">
    <source>
        <dbReference type="EMBL" id="RDI20703.1"/>
    </source>
</evidence>
<proteinExistence type="predicted"/>
<evidence type="ECO:0000313" key="2">
    <source>
        <dbReference type="Proteomes" id="UP000255265"/>
    </source>
</evidence>
<dbReference type="EMBL" id="QQAV01000010">
    <property type="protein sequence ID" value="RDI20703.1"/>
    <property type="molecule type" value="Genomic_DNA"/>
</dbReference>
<dbReference type="Proteomes" id="UP000255265">
    <property type="component" value="Unassembled WGS sequence"/>
</dbReference>
<gene>
    <name evidence="1" type="ORF">DFR41_110111</name>
</gene>
<dbReference type="OrthoDB" id="8795417at2"/>
<dbReference type="RefSeq" id="WP_114804215.1">
    <property type="nucleotide sequence ID" value="NZ_QQAV01000010.1"/>
</dbReference>
<accession>A0A370F9K1</accession>
<reference evidence="1 2" key="1">
    <citation type="submission" date="2018-07" db="EMBL/GenBank/DDBJ databases">
        <title>Genomic Encyclopedia of Type Strains, Phase IV (KMG-IV): sequencing the most valuable type-strain genomes for metagenomic binning, comparative biology and taxonomic classification.</title>
        <authorList>
            <person name="Goeker M."/>
        </authorList>
    </citation>
    <scope>NUCLEOTIDE SEQUENCE [LARGE SCALE GENOMIC DNA]</scope>
    <source>
        <strain evidence="1 2">DSM 21352</strain>
    </source>
</reference>
<dbReference type="AlphaFoldDB" id="A0A370F9K1"/>
<organism evidence="1 2">
    <name type="scientific">Pseudacidovorax intermedius</name>
    <dbReference type="NCBI Taxonomy" id="433924"/>
    <lineage>
        <taxon>Bacteria</taxon>
        <taxon>Pseudomonadati</taxon>
        <taxon>Pseudomonadota</taxon>
        <taxon>Betaproteobacteria</taxon>
        <taxon>Burkholderiales</taxon>
        <taxon>Comamonadaceae</taxon>
        <taxon>Pseudacidovorax</taxon>
    </lineage>
</organism>
<protein>
    <submittedName>
        <fullName evidence="1">Uncharacterized protein</fullName>
    </submittedName>
</protein>